<protein>
    <submittedName>
        <fullName evidence="3">Protein-arginine deiminase</fullName>
    </submittedName>
</protein>
<dbReference type="STRING" id="589385.SAMN05421504_103640"/>
<sequence>MRGRAVSLTLAGLLFTGVPALAAPPGAVLLADTNRNGSVDGADLAGKGRWTPQRGAIFLPNLDDDAKRCKVTEDDLKDYSIEVDLRLAACNDAQDDVVNGPLDLADLAPLRTLPRKASQDGTVSLGAGEGRYARLWIERGGSWTSLGEGGTLTAKELTDGAKLALEGRDVIRDKSAWNGVVTVTLKVSGSADSVQLRVAPLIMQSDLKAPRTVVTSKPPVETERGYPEFLGDLKKAMTAAKLPESALTRVTDYDEWFQDIFEPTTASMPGPGGQPQVLHVLLRSANLRTSDFSSGGGGSSLRAAGRLVFTTLRGPGVGVVQQFTGERDETVDDSLNSTGNYESLPPYRGHPLGRPLYGSVASRKPDPSFTRLIDSQYADPVVIDTSWLIVGHSDETTHVIPARTARGWTLMIADPRLAIEVMRKATKDGHGDAVLFDGTSEKKKPTIDEALADPVFLEQNETAAQHIDTQIAVLTRETGLTERELVRVPVLFEEVHLAQIDELVASGRIPPQTKAGLQKRTVPERVFGAHTAGIPNGISLGGGVFGAPDPHGPRVGGVDLFKRETERALTGIPLKVSWVEDWDFAHKWLGEVHCITNALREPTKADWWRA</sequence>
<evidence type="ECO:0000313" key="3">
    <source>
        <dbReference type="EMBL" id="SDX73129.1"/>
    </source>
</evidence>
<accession>A0A1H3E5F9</accession>
<dbReference type="GO" id="GO:0004668">
    <property type="term" value="F:protein-arginine deiminase activity"/>
    <property type="evidence" value="ECO:0007669"/>
    <property type="project" value="InterPro"/>
</dbReference>
<feature type="signal peptide" evidence="1">
    <location>
        <begin position="1"/>
        <end position="22"/>
    </location>
</feature>
<dbReference type="InterPro" id="IPR004303">
    <property type="entry name" value="PAD"/>
</dbReference>
<dbReference type="SUPFAM" id="SSF55909">
    <property type="entry name" value="Pentein"/>
    <property type="match status" value="1"/>
</dbReference>
<dbReference type="EMBL" id="FNON01000003">
    <property type="protein sequence ID" value="SDX73129.1"/>
    <property type="molecule type" value="Genomic_DNA"/>
</dbReference>
<evidence type="ECO:0000259" key="2">
    <source>
        <dbReference type="Pfam" id="PF03068"/>
    </source>
</evidence>
<evidence type="ECO:0000313" key="4">
    <source>
        <dbReference type="Proteomes" id="UP000199515"/>
    </source>
</evidence>
<dbReference type="SUPFAM" id="SSF110083">
    <property type="entry name" value="Peptidylarginine deiminase Pad4, middle domain"/>
    <property type="match status" value="1"/>
</dbReference>
<dbReference type="Pfam" id="PF03068">
    <property type="entry name" value="PAD"/>
    <property type="match status" value="1"/>
</dbReference>
<feature type="domain" description="Protein-arginine deiminase C-terminal" evidence="2">
    <location>
        <begin position="191"/>
        <end position="608"/>
    </location>
</feature>
<reference evidence="3 4" key="1">
    <citation type="submission" date="2016-10" db="EMBL/GenBank/DDBJ databases">
        <authorList>
            <person name="de Groot N.N."/>
        </authorList>
    </citation>
    <scope>NUCLEOTIDE SEQUENCE [LARGE SCALE GENOMIC DNA]</scope>
    <source>
        <strain evidence="3 4">CPCC 202699</strain>
    </source>
</reference>
<dbReference type="PANTHER" id="PTHR10837">
    <property type="entry name" value="PEPTIDYLARGININE DEIMINASE"/>
    <property type="match status" value="1"/>
</dbReference>
<dbReference type="Proteomes" id="UP000199515">
    <property type="component" value="Unassembled WGS sequence"/>
</dbReference>
<gene>
    <name evidence="3" type="ORF">SAMN05421504_103640</name>
</gene>
<dbReference type="OrthoDB" id="249764at2"/>
<dbReference type="AlphaFoldDB" id="A0A1H3E5F9"/>
<dbReference type="PANTHER" id="PTHR10837:SF8">
    <property type="entry name" value="PROTEIN-ARGININE DEIMINASE"/>
    <property type="match status" value="1"/>
</dbReference>
<organism evidence="3 4">
    <name type="scientific">Amycolatopsis xylanica</name>
    <dbReference type="NCBI Taxonomy" id="589385"/>
    <lineage>
        <taxon>Bacteria</taxon>
        <taxon>Bacillati</taxon>
        <taxon>Actinomycetota</taxon>
        <taxon>Actinomycetes</taxon>
        <taxon>Pseudonocardiales</taxon>
        <taxon>Pseudonocardiaceae</taxon>
        <taxon>Amycolatopsis</taxon>
    </lineage>
</organism>
<proteinExistence type="predicted"/>
<dbReference type="GO" id="GO:0005737">
    <property type="term" value="C:cytoplasm"/>
    <property type="evidence" value="ECO:0007669"/>
    <property type="project" value="InterPro"/>
</dbReference>
<dbReference type="GO" id="GO:0005509">
    <property type="term" value="F:calcium ion binding"/>
    <property type="evidence" value="ECO:0007669"/>
    <property type="project" value="InterPro"/>
</dbReference>
<name>A0A1H3E5F9_9PSEU</name>
<keyword evidence="1" id="KW-0732">Signal</keyword>
<evidence type="ECO:0000256" key="1">
    <source>
        <dbReference type="SAM" id="SignalP"/>
    </source>
</evidence>
<dbReference type="Gene3D" id="3.75.10.10">
    <property type="entry name" value="L-arginine/glycine Amidinotransferase, Chain A"/>
    <property type="match status" value="1"/>
</dbReference>
<dbReference type="InterPro" id="IPR036556">
    <property type="entry name" value="PAD_central_sf"/>
</dbReference>
<keyword evidence="4" id="KW-1185">Reference proteome</keyword>
<dbReference type="InterPro" id="IPR013530">
    <property type="entry name" value="PAD_C"/>
</dbReference>
<feature type="chain" id="PRO_5011638899" evidence="1">
    <location>
        <begin position="23"/>
        <end position="610"/>
    </location>
</feature>
<dbReference type="RefSeq" id="WP_091289685.1">
    <property type="nucleotide sequence ID" value="NZ_FNON01000003.1"/>
</dbReference>